<protein>
    <submittedName>
        <fullName evidence="1">Uncharacterized protein</fullName>
    </submittedName>
</protein>
<evidence type="ECO:0000313" key="2">
    <source>
        <dbReference type="Proteomes" id="UP000321118"/>
    </source>
</evidence>
<reference evidence="1 2" key="1">
    <citation type="submission" date="2019-07" db="EMBL/GenBank/DDBJ databases">
        <title>Whole genome shotgun sequence of Cellulomonas xylanilytica NBRC 101102.</title>
        <authorList>
            <person name="Hosoyama A."/>
            <person name="Uohara A."/>
            <person name="Ohji S."/>
            <person name="Ichikawa N."/>
        </authorList>
    </citation>
    <scope>NUCLEOTIDE SEQUENCE [LARGE SCALE GENOMIC DNA]</scope>
    <source>
        <strain evidence="1 2">NBRC 101102</strain>
    </source>
</reference>
<sequence>MADENLPDDFEVPDDLSSLLDGPAEDPSVVLVVTQVAAPAPLAAACAIAKVEVDVVPTPIGAIAALRDPRAAADGAAAISKLLRTVPVILLERREGQISASRWVAGDRDGDLPAGLVLSDAPPVLEDLLLGSVQASDVEGVVTSVGMSRWQAMRTIASSAKRK</sequence>
<keyword evidence="2" id="KW-1185">Reference proteome</keyword>
<dbReference type="Proteomes" id="UP000321118">
    <property type="component" value="Unassembled WGS sequence"/>
</dbReference>
<proteinExistence type="predicted"/>
<dbReference type="EMBL" id="BJUB01000003">
    <property type="protein sequence ID" value="GEK20596.1"/>
    <property type="molecule type" value="Genomic_DNA"/>
</dbReference>
<dbReference type="RefSeq" id="WP_146926130.1">
    <property type="nucleotide sequence ID" value="NZ_BJUB01000003.1"/>
</dbReference>
<gene>
    <name evidence="1" type="ORF">CXY01_11160</name>
</gene>
<comment type="caution">
    <text evidence="1">The sequence shown here is derived from an EMBL/GenBank/DDBJ whole genome shotgun (WGS) entry which is preliminary data.</text>
</comment>
<dbReference type="OrthoDB" id="5144343at2"/>
<organism evidence="1 2">
    <name type="scientific">Cellulomonas xylanilytica</name>
    <dbReference type="NCBI Taxonomy" id="233583"/>
    <lineage>
        <taxon>Bacteria</taxon>
        <taxon>Bacillati</taxon>
        <taxon>Actinomycetota</taxon>
        <taxon>Actinomycetes</taxon>
        <taxon>Micrococcales</taxon>
        <taxon>Cellulomonadaceae</taxon>
        <taxon>Cellulomonas</taxon>
    </lineage>
</organism>
<accession>A0A510V1C8</accession>
<evidence type="ECO:0000313" key="1">
    <source>
        <dbReference type="EMBL" id="GEK20596.1"/>
    </source>
</evidence>
<dbReference type="AlphaFoldDB" id="A0A510V1C8"/>
<name>A0A510V1C8_9CELL</name>